<dbReference type="Proteomes" id="UP001157418">
    <property type="component" value="Unassembled WGS sequence"/>
</dbReference>
<gene>
    <name evidence="4" type="ORF">LVIROSA_LOCUS18305</name>
</gene>
<evidence type="ECO:0000313" key="4">
    <source>
        <dbReference type="EMBL" id="CAH1431594.1"/>
    </source>
</evidence>
<accession>A0AAU9MZX2</accession>
<dbReference type="InterPro" id="IPR025312">
    <property type="entry name" value="DUF4216"/>
</dbReference>
<dbReference type="Pfam" id="PF13952">
    <property type="entry name" value="DUF4216"/>
    <property type="match status" value="1"/>
</dbReference>
<dbReference type="PANTHER" id="PTHR48258:SF4">
    <property type="entry name" value="DUF4216 DOMAIN-CONTAINING PROTEIN"/>
    <property type="match status" value="1"/>
</dbReference>
<feature type="region of interest" description="Disordered" evidence="1">
    <location>
        <begin position="202"/>
        <end position="282"/>
    </location>
</feature>
<dbReference type="InterPro" id="IPR025452">
    <property type="entry name" value="DUF4218"/>
</dbReference>
<evidence type="ECO:0000313" key="5">
    <source>
        <dbReference type="Proteomes" id="UP001157418"/>
    </source>
</evidence>
<feature type="compositionally biased region" description="Polar residues" evidence="1">
    <location>
        <begin position="211"/>
        <end position="225"/>
    </location>
</feature>
<organism evidence="4 5">
    <name type="scientific">Lactuca virosa</name>
    <dbReference type="NCBI Taxonomy" id="75947"/>
    <lineage>
        <taxon>Eukaryota</taxon>
        <taxon>Viridiplantae</taxon>
        <taxon>Streptophyta</taxon>
        <taxon>Embryophyta</taxon>
        <taxon>Tracheophyta</taxon>
        <taxon>Spermatophyta</taxon>
        <taxon>Magnoliopsida</taxon>
        <taxon>eudicotyledons</taxon>
        <taxon>Gunneridae</taxon>
        <taxon>Pentapetalae</taxon>
        <taxon>asterids</taxon>
        <taxon>campanulids</taxon>
        <taxon>Asterales</taxon>
        <taxon>Asteraceae</taxon>
        <taxon>Cichorioideae</taxon>
        <taxon>Cichorieae</taxon>
        <taxon>Lactucinae</taxon>
        <taxon>Lactuca</taxon>
    </lineage>
</organism>
<evidence type="ECO:0000256" key="1">
    <source>
        <dbReference type="SAM" id="MobiDB-lite"/>
    </source>
</evidence>
<comment type="caution">
    <text evidence="4">The sequence shown here is derived from an EMBL/GenBank/DDBJ whole genome shotgun (WGS) entry which is preliminary data.</text>
</comment>
<feature type="domain" description="DUF4216" evidence="2">
    <location>
        <begin position="136"/>
        <end position="182"/>
    </location>
</feature>
<name>A0AAU9MZX2_9ASTR</name>
<dbReference type="EMBL" id="CAKMRJ010003334">
    <property type="protein sequence ID" value="CAH1431594.1"/>
    <property type="molecule type" value="Genomic_DNA"/>
</dbReference>
<dbReference type="AlphaFoldDB" id="A0AAU9MZX2"/>
<proteinExistence type="predicted"/>
<feature type="domain" description="DUF4218" evidence="3">
    <location>
        <begin position="1"/>
        <end position="46"/>
    </location>
</feature>
<evidence type="ECO:0000259" key="2">
    <source>
        <dbReference type="Pfam" id="PF13952"/>
    </source>
</evidence>
<dbReference type="Pfam" id="PF13960">
    <property type="entry name" value="DUF4218"/>
    <property type="match status" value="1"/>
</dbReference>
<evidence type="ECO:0000259" key="3">
    <source>
        <dbReference type="Pfam" id="PF13960"/>
    </source>
</evidence>
<dbReference type="PANTHER" id="PTHR48258">
    <property type="entry name" value="DUF4218 DOMAIN-CONTAINING PROTEIN-RELATED"/>
    <property type="match status" value="1"/>
</dbReference>
<protein>
    <recommendedName>
        <fullName evidence="6">DUF4218 domain-containing protein</fullName>
    </recommendedName>
</protein>
<sequence length="282" mass="32972">MKRKIKNHAKVEGSIVEAYMIGEISTFCSQYFLPTIETRLNRESRNFAPDIPSYTMVDSRLSIFKVPSRRLFEKSGQRRPLTDDEMRIAHNYILINCVEVLPFLRLFENYVIQSQPDMDDGAFERFRDQHFAKWFKDHHNLVDIKYKSRLRNEDPFILASQAEQVYYAPYPAMKDLKDWWAVVKTKPRGVYDLRQCVIEEDDDEDEEDQFFQESEATLPSTSSGANEVAGPLSHVIEGEIEEVNDNDIEREEDEEVDDNLDDSSQDDIEDEDNICDDNSDDE</sequence>
<keyword evidence="5" id="KW-1185">Reference proteome</keyword>
<evidence type="ECO:0008006" key="6">
    <source>
        <dbReference type="Google" id="ProtNLM"/>
    </source>
</evidence>
<feature type="compositionally biased region" description="Acidic residues" evidence="1">
    <location>
        <begin position="238"/>
        <end position="282"/>
    </location>
</feature>
<reference evidence="4 5" key="1">
    <citation type="submission" date="2022-01" db="EMBL/GenBank/DDBJ databases">
        <authorList>
            <person name="Xiong W."/>
            <person name="Schranz E."/>
        </authorList>
    </citation>
    <scope>NUCLEOTIDE SEQUENCE [LARGE SCALE GENOMIC DNA]</scope>
</reference>